<gene>
    <name evidence="1" type="ORF">DFJ69_2237</name>
</gene>
<dbReference type="Proteomes" id="UP000256661">
    <property type="component" value="Unassembled WGS sequence"/>
</dbReference>
<organism evidence="1 2">
    <name type="scientific">Thermomonospora umbrina</name>
    <dbReference type="NCBI Taxonomy" id="111806"/>
    <lineage>
        <taxon>Bacteria</taxon>
        <taxon>Bacillati</taxon>
        <taxon>Actinomycetota</taxon>
        <taxon>Actinomycetes</taxon>
        <taxon>Streptosporangiales</taxon>
        <taxon>Thermomonosporaceae</taxon>
        <taxon>Thermomonospora</taxon>
    </lineage>
</organism>
<name>A0A3D9SLQ8_9ACTN</name>
<evidence type="ECO:0000313" key="1">
    <source>
        <dbReference type="EMBL" id="REE96788.1"/>
    </source>
</evidence>
<dbReference type="AlphaFoldDB" id="A0A3D9SLQ8"/>
<proteinExistence type="predicted"/>
<evidence type="ECO:0000313" key="2">
    <source>
        <dbReference type="Proteomes" id="UP000256661"/>
    </source>
</evidence>
<comment type="caution">
    <text evidence="1">The sequence shown here is derived from an EMBL/GenBank/DDBJ whole genome shotgun (WGS) entry which is preliminary data.</text>
</comment>
<keyword evidence="2" id="KW-1185">Reference proteome</keyword>
<sequence length="92" mass="10219">METTAGRTHRISPTCPIGCLRTVLSAKAFNPLERGYGIWAGPPQTVGDVVRLYETRELRDVWQLGPRRIGEIEVTLINAGLIRPSETECGNR</sequence>
<reference evidence="1 2" key="1">
    <citation type="submission" date="2018-08" db="EMBL/GenBank/DDBJ databases">
        <title>Sequencing the genomes of 1000 actinobacteria strains.</title>
        <authorList>
            <person name="Klenk H.-P."/>
        </authorList>
    </citation>
    <scope>NUCLEOTIDE SEQUENCE [LARGE SCALE GENOMIC DNA]</scope>
    <source>
        <strain evidence="1 2">DSM 43927</strain>
    </source>
</reference>
<accession>A0A3D9SLQ8</accession>
<dbReference type="EMBL" id="QTTT01000001">
    <property type="protein sequence ID" value="REE96788.1"/>
    <property type="molecule type" value="Genomic_DNA"/>
</dbReference>
<protein>
    <submittedName>
        <fullName evidence="1">Uncharacterized protein</fullName>
    </submittedName>
</protein>